<proteinExistence type="predicted"/>
<dbReference type="SUPFAM" id="SSF50729">
    <property type="entry name" value="PH domain-like"/>
    <property type="match status" value="1"/>
</dbReference>
<feature type="region of interest" description="Disordered" evidence="3">
    <location>
        <begin position="444"/>
        <end position="480"/>
    </location>
</feature>
<keyword evidence="1 2" id="KW-0727">SH2 domain</keyword>
<keyword evidence="6" id="KW-1185">Reference proteome</keyword>
<evidence type="ECO:0000313" key="6">
    <source>
        <dbReference type="Proteomes" id="UP000822476"/>
    </source>
</evidence>
<dbReference type="SUPFAM" id="SSF55550">
    <property type="entry name" value="SH2 domain"/>
    <property type="match status" value="1"/>
</dbReference>
<name>A0A8S9Z6E4_9TREM</name>
<dbReference type="InterPro" id="IPR036860">
    <property type="entry name" value="SH2_dom_sf"/>
</dbReference>
<dbReference type="InterPro" id="IPR011993">
    <property type="entry name" value="PH-like_dom_sf"/>
</dbReference>
<feature type="compositionally biased region" description="Polar residues" evidence="3">
    <location>
        <begin position="262"/>
        <end position="277"/>
    </location>
</feature>
<dbReference type="PANTHER" id="PTHR45734">
    <property type="entry name" value="TENSIN"/>
    <property type="match status" value="1"/>
</dbReference>
<evidence type="ECO:0000256" key="1">
    <source>
        <dbReference type="ARBA" id="ARBA00022999"/>
    </source>
</evidence>
<dbReference type="Pfam" id="PF00017">
    <property type="entry name" value="SH2"/>
    <property type="match status" value="1"/>
</dbReference>
<accession>A0A8S9Z6E4</accession>
<feature type="compositionally biased region" description="Low complexity" evidence="3">
    <location>
        <begin position="575"/>
        <end position="588"/>
    </location>
</feature>
<dbReference type="Gene3D" id="3.30.505.10">
    <property type="entry name" value="SH2 domain"/>
    <property type="match status" value="1"/>
</dbReference>
<dbReference type="EMBL" id="JTDE01000442">
    <property type="protein sequence ID" value="KAF7261240.1"/>
    <property type="molecule type" value="Genomic_DNA"/>
</dbReference>
<feature type="compositionally biased region" description="Low complexity" evidence="3">
    <location>
        <begin position="251"/>
        <end position="261"/>
    </location>
</feature>
<reference evidence="5" key="1">
    <citation type="submission" date="2019-07" db="EMBL/GenBank/DDBJ databases">
        <title>Annotation for the trematode Paragonimus miyazaki's.</title>
        <authorList>
            <person name="Choi Y.-J."/>
        </authorList>
    </citation>
    <scope>NUCLEOTIDE SEQUENCE</scope>
    <source>
        <strain evidence="5">Japan</strain>
    </source>
</reference>
<feature type="domain" description="SH2" evidence="4">
    <location>
        <begin position="996"/>
        <end position="1106"/>
    </location>
</feature>
<dbReference type="InterPro" id="IPR051484">
    <property type="entry name" value="Tensin_PTEN_phosphatase"/>
</dbReference>
<gene>
    <name evidence="5" type="ORF">EG68_01397</name>
</gene>
<evidence type="ECO:0000256" key="3">
    <source>
        <dbReference type="SAM" id="MobiDB-lite"/>
    </source>
</evidence>
<dbReference type="Gene3D" id="2.30.29.30">
    <property type="entry name" value="Pleckstrin-homology domain (PH domain)/Phosphotyrosine-binding domain (PTB)"/>
    <property type="match status" value="1"/>
</dbReference>
<feature type="compositionally biased region" description="Polar residues" evidence="3">
    <location>
        <begin position="237"/>
        <end position="250"/>
    </location>
</feature>
<protein>
    <recommendedName>
        <fullName evidence="4">SH2 domain-containing protein</fullName>
    </recommendedName>
</protein>
<sequence length="1371" mass="150192">MLKEVLESRQKPRGRTLFRSASYSQRSAFTKTGHHPVLRRTEWNGDFSPIRGIFRSGDGQTSQHTLVIPVDCTNSSSFHVIKPAEIERVQNGVHQVEHSPERGSVQPLHRKQNCHEARCSYCFAHINNSVHNCQLDVDSPSSTDVDDRHSKSVPFIIRSRRVSESLAAGEKHSIPIHFHQLVSSKQTNNRSVRKVSDSLEVHKGQDIFVPVQADNKPLPKPRKLSLRLTQNRFRNHTATGDESADTSHACSSSNSPSVSVNGGQMFTSPSRSNAGSTSLRGAIERNELFTQMEPLFPQFAELHQGPESHFAEIEQVTRSTVSTVESTESQAISCRRRHTSASDPNQNVAANSLFPSEDKSFRPEVIRTHPTTITTKQNAPSIEVTFEKPVRATSAASLHNKHDFGSSKVTADQLEQSVQVDHQGVENVQLMKASGQTSAQIAYLPRSDGSGDRQSGVRSPIPRPQSATRYPPGGTYGTNDGGAVGGGFGLSKRAMSQTNVHGPARTWNLRSQHQGSESDLAFKRVTSVSSPIGRSTYSAHRERLKQEREQELLLQQQRQRQIAASSTGLNEAHLHQQSRSQQQYRSLSAVNTGGGSEAVEEIETIILQPIGRGVQDIDSRVGSMTTLPRGPGGSMMDGRVLQNYSPKMLPPRLPAVPRPGTSPVLPPMSWRTRSASPPLPTGHQLANVGSIARHSPRAVAPFLSKTLTYRDNPYKSLPSSTPTPTKGSIAIRDSFAVHPVGPQETLDLIGSDKAATPTRWSPSVGSTPVQPYRSAQLHTVSQPASQGPKDDSEFAILGTKTIRSELNTQTTPPPKIPVSPFDEDNLLKGDELMRKSLEELEKIQNEILDPELGDSRLHRVDDNQRTGLTKRGFSSTQTENAERDVPYLTRQPSNSDLIRPTAIHHSQTMIAPIVTSQPLQTARVDTSSTLVNNAQNGQFTGSRGQLSTTSSTIIAPATSSTVIVTPTNNGWKPEPVKRNGAEVVDLTQVQETAPVWYRPNLSRETAISILRQQPPGSFLIRDSTTFKGAFGLAVKVATLPPKVTPKSDDLQSELVRHYLIEVVNSPTRGVRLKGFASEPVFPSLAALIHQHTIDPLALPCRLTLPPITTNLPSSGTAALPPLVIGTEKRTRSSITSEVNNFDNATVASSASVLGASPSEVGSTHTDGVVTAHRVEVGPMVPNQLNETQMASQNVPFVCVLRESPTHGHKLSLDSNATQGVTFRCLMLGSVDTPQWSNEVCFARAVDQLIPLTQLTASECDHGLSRVRYTEVQLHVSAHDGITIIDLQRRLFLRRHLPNHILMYCGVESRKKEFTHPEHQAQGIVQPKIFGITVRKGISECTTHVFTEFDPTQTADNIVQYIRNTYPHINTR</sequence>
<dbReference type="PANTHER" id="PTHR45734:SF7">
    <property type="entry name" value="EGFR ADAPTER PROTEIN-RELATED"/>
    <property type="match status" value="1"/>
</dbReference>
<organism evidence="5 6">
    <name type="scientific">Paragonimus skrjabini miyazakii</name>
    <dbReference type="NCBI Taxonomy" id="59628"/>
    <lineage>
        <taxon>Eukaryota</taxon>
        <taxon>Metazoa</taxon>
        <taxon>Spiralia</taxon>
        <taxon>Lophotrochozoa</taxon>
        <taxon>Platyhelminthes</taxon>
        <taxon>Trematoda</taxon>
        <taxon>Digenea</taxon>
        <taxon>Plagiorchiida</taxon>
        <taxon>Troglotremata</taxon>
        <taxon>Troglotrematidae</taxon>
        <taxon>Paragonimus</taxon>
    </lineage>
</organism>
<comment type="caution">
    <text evidence="5">The sequence shown here is derived from an EMBL/GenBank/DDBJ whole genome shotgun (WGS) entry which is preliminary data.</text>
</comment>
<evidence type="ECO:0000313" key="5">
    <source>
        <dbReference type="EMBL" id="KAF7261240.1"/>
    </source>
</evidence>
<dbReference type="PROSITE" id="PS50001">
    <property type="entry name" value="SH2"/>
    <property type="match status" value="1"/>
</dbReference>
<dbReference type="SMART" id="SM00252">
    <property type="entry name" value="SH2"/>
    <property type="match status" value="1"/>
</dbReference>
<feature type="region of interest" description="Disordered" evidence="3">
    <location>
        <begin position="237"/>
        <end position="277"/>
    </location>
</feature>
<dbReference type="Proteomes" id="UP000822476">
    <property type="component" value="Unassembled WGS sequence"/>
</dbReference>
<dbReference type="GO" id="GO:0005925">
    <property type="term" value="C:focal adhesion"/>
    <property type="evidence" value="ECO:0007669"/>
    <property type="project" value="TreeGrafter"/>
</dbReference>
<dbReference type="OrthoDB" id="6273691at2759"/>
<dbReference type="InterPro" id="IPR000980">
    <property type="entry name" value="SH2"/>
</dbReference>
<evidence type="ECO:0000259" key="4">
    <source>
        <dbReference type="PROSITE" id="PS50001"/>
    </source>
</evidence>
<evidence type="ECO:0000256" key="2">
    <source>
        <dbReference type="PROSITE-ProRule" id="PRU00191"/>
    </source>
</evidence>
<feature type="region of interest" description="Disordered" evidence="3">
    <location>
        <begin position="563"/>
        <end position="595"/>
    </location>
</feature>